<evidence type="ECO:0000313" key="2">
    <source>
        <dbReference type="EMBL" id="OMH23885.1"/>
    </source>
</evidence>
<proteinExistence type="predicted"/>
<comment type="caution">
    <text evidence="2">The sequence shown here is derived from an EMBL/GenBank/DDBJ whole genome shotgun (WGS) entry which is preliminary data.</text>
</comment>
<dbReference type="RefSeq" id="WP_083956340.1">
    <property type="nucleotide sequence ID" value="NZ_MRDE01000068.1"/>
</dbReference>
<evidence type="ECO:0000259" key="1">
    <source>
        <dbReference type="Pfam" id="PF00117"/>
    </source>
</evidence>
<name>A0A1R1L8N3_9MICC</name>
<dbReference type="SUPFAM" id="SSF52317">
    <property type="entry name" value="Class I glutamine amidotransferase-like"/>
    <property type="match status" value="1"/>
</dbReference>
<dbReference type="InterPro" id="IPR017926">
    <property type="entry name" value="GATASE"/>
</dbReference>
<organism evidence="2 3">
    <name type="scientific">Tersicoccus phoenicis</name>
    <dbReference type="NCBI Taxonomy" id="554083"/>
    <lineage>
        <taxon>Bacteria</taxon>
        <taxon>Bacillati</taxon>
        <taxon>Actinomycetota</taxon>
        <taxon>Actinomycetes</taxon>
        <taxon>Micrococcales</taxon>
        <taxon>Micrococcaceae</taxon>
        <taxon>Tersicoccus</taxon>
    </lineage>
</organism>
<dbReference type="Gene3D" id="3.40.50.880">
    <property type="match status" value="1"/>
</dbReference>
<dbReference type="PANTHER" id="PTHR42695:SF5">
    <property type="entry name" value="GLUTAMINE AMIDOTRANSFERASE YLR126C-RELATED"/>
    <property type="match status" value="1"/>
</dbReference>
<evidence type="ECO:0000313" key="3">
    <source>
        <dbReference type="Proteomes" id="UP000187085"/>
    </source>
</evidence>
<sequence length="303" mass="30822">MTARVPSPRTAPPVLVLQHSPWEGPGLIGDALRAAGLPMTVRNLIDRPDDVLPAIPDLAGVVLMGGPMRADDHDTHPGLAREAEIVRAAVTAGLPVLGVCLGHQIIATALGGCLHAGVTHEVGLAPVEFTGAGSRPPGVGPDGLGFAPGAGQPTDVTDATRGLGQPVENHLPDGLGNTAGHGLLDGLGLPVGETTVLQWHDDNVDAPDGAVVLASSAGCPVQAFAVGSALGLQFHPELTPSMLDRWLAEPEMRADLAGPGEEPDAAAAALRIAFAAEHESIATPFTPVFTSFARRCAERAALG</sequence>
<dbReference type="PROSITE" id="PS51273">
    <property type="entry name" value="GATASE_TYPE_1"/>
    <property type="match status" value="1"/>
</dbReference>
<reference evidence="2 3" key="1">
    <citation type="submission" date="2016-12" db="EMBL/GenBank/DDBJ databases">
        <title>Draft genome of Tersicoccus phoenicis 1P05MA.</title>
        <authorList>
            <person name="Nakajima Y."/>
            <person name="Yoshizawa S."/>
            <person name="Nakamura K."/>
            <person name="Ogura Y."/>
            <person name="Hayashi T."/>
            <person name="Kogure K."/>
        </authorList>
    </citation>
    <scope>NUCLEOTIDE SEQUENCE [LARGE SCALE GENOMIC DNA]</scope>
    <source>
        <strain evidence="2 3">1p05MA</strain>
    </source>
</reference>
<dbReference type="InterPro" id="IPR044992">
    <property type="entry name" value="ChyE-like"/>
</dbReference>
<accession>A0A1R1L8N3</accession>
<dbReference type="AlphaFoldDB" id="A0A1R1L8N3"/>
<dbReference type="STRING" id="554083.BKD30_11030"/>
<gene>
    <name evidence="2" type="ORF">BKD30_11030</name>
</gene>
<dbReference type="EMBL" id="MRDE01000068">
    <property type="protein sequence ID" value="OMH23885.1"/>
    <property type="molecule type" value="Genomic_DNA"/>
</dbReference>
<dbReference type="InterPro" id="IPR029062">
    <property type="entry name" value="Class_I_gatase-like"/>
</dbReference>
<dbReference type="PANTHER" id="PTHR42695">
    <property type="entry name" value="GLUTAMINE AMIDOTRANSFERASE YLR126C-RELATED"/>
    <property type="match status" value="1"/>
</dbReference>
<dbReference type="Pfam" id="PF00117">
    <property type="entry name" value="GATase"/>
    <property type="match status" value="1"/>
</dbReference>
<dbReference type="Proteomes" id="UP000187085">
    <property type="component" value="Unassembled WGS sequence"/>
</dbReference>
<dbReference type="OrthoDB" id="5196541at2"/>
<protein>
    <recommendedName>
        <fullName evidence="1">Glutamine amidotransferase domain-containing protein</fullName>
    </recommendedName>
</protein>
<dbReference type="CDD" id="cd01741">
    <property type="entry name" value="GATase1_1"/>
    <property type="match status" value="1"/>
</dbReference>
<keyword evidence="3" id="KW-1185">Reference proteome</keyword>
<feature type="domain" description="Glutamine amidotransferase" evidence="1">
    <location>
        <begin position="31"/>
        <end position="243"/>
    </location>
</feature>
<dbReference type="GO" id="GO:0005829">
    <property type="term" value="C:cytosol"/>
    <property type="evidence" value="ECO:0007669"/>
    <property type="project" value="TreeGrafter"/>
</dbReference>